<feature type="transmembrane region" description="Helical" evidence="6">
    <location>
        <begin position="321"/>
        <end position="339"/>
    </location>
</feature>
<feature type="transmembrane region" description="Helical" evidence="6">
    <location>
        <begin position="98"/>
        <end position="119"/>
    </location>
</feature>
<dbReference type="Pfam" id="PF07690">
    <property type="entry name" value="MFS_1"/>
    <property type="match status" value="1"/>
</dbReference>
<proteinExistence type="predicted"/>
<evidence type="ECO:0000313" key="9">
    <source>
        <dbReference type="Proteomes" id="UP001519307"/>
    </source>
</evidence>
<feature type="transmembrane region" description="Helical" evidence="6">
    <location>
        <begin position="258"/>
        <end position="280"/>
    </location>
</feature>
<keyword evidence="3 6" id="KW-0812">Transmembrane</keyword>
<dbReference type="EMBL" id="JAGGLM010000001">
    <property type="protein sequence ID" value="MBP2031410.1"/>
    <property type="molecule type" value="Genomic_DNA"/>
</dbReference>
<dbReference type="PROSITE" id="PS50850">
    <property type="entry name" value="MFS"/>
    <property type="match status" value="1"/>
</dbReference>
<name>A0ABS4KN06_9CLOT</name>
<feature type="transmembrane region" description="Helical" evidence="6">
    <location>
        <begin position="391"/>
        <end position="413"/>
    </location>
</feature>
<organism evidence="8 9">
    <name type="scientific">Clostridium algifaecis</name>
    <dbReference type="NCBI Taxonomy" id="1472040"/>
    <lineage>
        <taxon>Bacteria</taxon>
        <taxon>Bacillati</taxon>
        <taxon>Bacillota</taxon>
        <taxon>Clostridia</taxon>
        <taxon>Eubacteriales</taxon>
        <taxon>Clostridiaceae</taxon>
        <taxon>Clostridium</taxon>
    </lineage>
</organism>
<dbReference type="CDD" id="cd17502">
    <property type="entry name" value="MFS_Azr1_MDR_like"/>
    <property type="match status" value="1"/>
</dbReference>
<dbReference type="PANTHER" id="PTHR23501">
    <property type="entry name" value="MAJOR FACILITATOR SUPERFAMILY"/>
    <property type="match status" value="1"/>
</dbReference>
<dbReference type="InterPro" id="IPR036259">
    <property type="entry name" value="MFS_trans_sf"/>
</dbReference>
<keyword evidence="9" id="KW-1185">Reference proteome</keyword>
<dbReference type="SUPFAM" id="SSF103473">
    <property type="entry name" value="MFS general substrate transporter"/>
    <property type="match status" value="1"/>
</dbReference>
<accession>A0ABS4KN06</accession>
<reference evidence="8 9" key="1">
    <citation type="submission" date="2021-03" db="EMBL/GenBank/DDBJ databases">
        <title>Genomic Encyclopedia of Type Strains, Phase IV (KMG-IV): sequencing the most valuable type-strain genomes for metagenomic binning, comparative biology and taxonomic classification.</title>
        <authorList>
            <person name="Goeker M."/>
        </authorList>
    </citation>
    <scope>NUCLEOTIDE SEQUENCE [LARGE SCALE GENOMIC DNA]</scope>
    <source>
        <strain evidence="8 9">DSM 28783</strain>
    </source>
</reference>
<evidence type="ECO:0000256" key="3">
    <source>
        <dbReference type="ARBA" id="ARBA00022692"/>
    </source>
</evidence>
<feature type="transmembrane region" description="Helical" evidence="6">
    <location>
        <begin position="345"/>
        <end position="370"/>
    </location>
</feature>
<evidence type="ECO:0000259" key="7">
    <source>
        <dbReference type="PROSITE" id="PS50850"/>
    </source>
</evidence>
<dbReference type="PRINTS" id="PR01036">
    <property type="entry name" value="TCRTETB"/>
</dbReference>
<evidence type="ECO:0000256" key="6">
    <source>
        <dbReference type="SAM" id="Phobius"/>
    </source>
</evidence>
<keyword evidence="2" id="KW-0813">Transport</keyword>
<feature type="transmembrane region" description="Helical" evidence="6">
    <location>
        <begin position="449"/>
        <end position="471"/>
    </location>
</feature>
<evidence type="ECO:0000256" key="1">
    <source>
        <dbReference type="ARBA" id="ARBA00004651"/>
    </source>
</evidence>
<dbReference type="PANTHER" id="PTHR23501:SF191">
    <property type="entry name" value="VACUOLAR BASIC AMINO ACID TRANSPORTER 4"/>
    <property type="match status" value="1"/>
</dbReference>
<evidence type="ECO:0000256" key="2">
    <source>
        <dbReference type="ARBA" id="ARBA00022448"/>
    </source>
</evidence>
<feature type="transmembrane region" description="Helical" evidence="6">
    <location>
        <begin position="159"/>
        <end position="177"/>
    </location>
</feature>
<feature type="transmembrane region" description="Helical" evidence="6">
    <location>
        <begin position="189"/>
        <end position="212"/>
    </location>
</feature>
<dbReference type="InterPro" id="IPR011701">
    <property type="entry name" value="MFS"/>
</dbReference>
<dbReference type="Proteomes" id="UP001519307">
    <property type="component" value="Unassembled WGS sequence"/>
</dbReference>
<evidence type="ECO:0000256" key="4">
    <source>
        <dbReference type="ARBA" id="ARBA00022989"/>
    </source>
</evidence>
<comment type="subcellular location">
    <subcellularLocation>
        <location evidence="1">Cell membrane</location>
        <topology evidence="1">Multi-pass membrane protein</topology>
    </subcellularLocation>
</comment>
<sequence length="478" mass="52764">MESSKRGIVIAIIVAMVLAAVESTVVTIAVPTIVKDLNGFKLISWIFSLYLLTTSITTPVYGKFSDLYGRKNTLSIGIAVFLLGSFLCGVSRNMYELIFFRGLQGMGAGAIYTITYTIAGDEFSFSERAKVQGWLSSAWGISSLVGPFIGGFLIDTLSWHWIFFINIPFGLISIVLLQKNLKENFKKRIVKIDCQGIFFMTAAISSLLLGFMSGDSNLRIVLCISASTLFILIFYMVEKRAEDPIMPFEIFTRSNIMVNIISFISSSALIGIDVYMSIYIQNIRGYGPTVSGIVMAPMSVTWFLSAFFIDKKITKYGEKNVITFSLLIITLGSICLYTLGLKSSLIFVILYVCILGFGFGGSFTTITMAVQDSVDYDMRGVATASNSLLRNLGQTIGVSILGNIFNLSIVNYLSKIGIFRVNSNNFYSSSNINLTIPQNIVKNSLNSGLHMIFICLIILNIISLAFSFSIFNKMEEKS</sequence>
<dbReference type="Gene3D" id="1.20.1720.10">
    <property type="entry name" value="Multidrug resistance protein D"/>
    <property type="match status" value="1"/>
</dbReference>
<comment type="caution">
    <text evidence="8">The sequence shown here is derived from an EMBL/GenBank/DDBJ whole genome shotgun (WGS) entry which is preliminary data.</text>
</comment>
<keyword evidence="5 6" id="KW-0472">Membrane</keyword>
<feature type="transmembrane region" description="Helical" evidence="6">
    <location>
        <begin position="7"/>
        <end position="30"/>
    </location>
</feature>
<feature type="transmembrane region" description="Helical" evidence="6">
    <location>
        <begin position="286"/>
        <end position="309"/>
    </location>
</feature>
<protein>
    <submittedName>
        <fullName evidence="8">EmrB/QacA subfamily drug resistance transporter</fullName>
    </submittedName>
</protein>
<dbReference type="RefSeq" id="WP_209700377.1">
    <property type="nucleotide sequence ID" value="NZ_JAGGLM010000001.1"/>
</dbReference>
<gene>
    <name evidence="8" type="ORF">J2Z42_000075</name>
</gene>
<dbReference type="Gene3D" id="1.20.1250.20">
    <property type="entry name" value="MFS general substrate transporter like domains"/>
    <property type="match status" value="1"/>
</dbReference>
<dbReference type="InterPro" id="IPR020846">
    <property type="entry name" value="MFS_dom"/>
</dbReference>
<keyword evidence="4 6" id="KW-1133">Transmembrane helix</keyword>
<feature type="domain" description="Major facilitator superfamily (MFS) profile" evidence="7">
    <location>
        <begin position="8"/>
        <end position="475"/>
    </location>
</feature>
<feature type="transmembrane region" description="Helical" evidence="6">
    <location>
        <begin position="218"/>
        <end position="237"/>
    </location>
</feature>
<evidence type="ECO:0000256" key="5">
    <source>
        <dbReference type="ARBA" id="ARBA00023136"/>
    </source>
</evidence>
<evidence type="ECO:0000313" key="8">
    <source>
        <dbReference type="EMBL" id="MBP2031410.1"/>
    </source>
</evidence>
<feature type="transmembrane region" description="Helical" evidence="6">
    <location>
        <begin position="74"/>
        <end position="92"/>
    </location>
</feature>